<dbReference type="Proteomes" id="UP000321638">
    <property type="component" value="Unassembled WGS sequence"/>
</dbReference>
<proteinExistence type="predicted"/>
<dbReference type="EMBL" id="VDUZ01000052">
    <property type="protein sequence ID" value="TXL70864.1"/>
    <property type="molecule type" value="Genomic_DNA"/>
</dbReference>
<dbReference type="RefSeq" id="WP_147851196.1">
    <property type="nucleotide sequence ID" value="NZ_VDUZ01000052.1"/>
</dbReference>
<organism evidence="1 2">
    <name type="scientific">Vineibacter terrae</name>
    <dbReference type="NCBI Taxonomy" id="2586908"/>
    <lineage>
        <taxon>Bacteria</taxon>
        <taxon>Pseudomonadati</taxon>
        <taxon>Pseudomonadota</taxon>
        <taxon>Alphaproteobacteria</taxon>
        <taxon>Hyphomicrobiales</taxon>
        <taxon>Vineibacter</taxon>
    </lineage>
</organism>
<evidence type="ECO:0000313" key="2">
    <source>
        <dbReference type="Proteomes" id="UP000321638"/>
    </source>
</evidence>
<accession>A0A5C8PCQ0</accession>
<name>A0A5C8PCQ0_9HYPH</name>
<protein>
    <submittedName>
        <fullName evidence="1">Uncharacterized protein</fullName>
    </submittedName>
</protein>
<dbReference type="AlphaFoldDB" id="A0A5C8PCQ0"/>
<sequence length="143" mass="16275">MRLVAVFPTAILRRRPYIPPNGNPSPAWILFFSDFSKIQLLITTYDDGDGTHPREIDVPFALIRFASAFDVDAGELMARAFADYARLVLLAIGRRFSWEPFGREQSMMNFIRDLNDGDVPDLTQEPTLLVKLEAAFETHNAER</sequence>
<comment type="caution">
    <text evidence="1">The sequence shown here is derived from an EMBL/GenBank/DDBJ whole genome shotgun (WGS) entry which is preliminary data.</text>
</comment>
<gene>
    <name evidence="1" type="ORF">FHP25_32615</name>
</gene>
<keyword evidence="2" id="KW-1185">Reference proteome</keyword>
<evidence type="ECO:0000313" key="1">
    <source>
        <dbReference type="EMBL" id="TXL70864.1"/>
    </source>
</evidence>
<reference evidence="1 2" key="1">
    <citation type="submission" date="2019-06" db="EMBL/GenBank/DDBJ databases">
        <title>New taxonomy in bacterial strain CC-CFT640, isolated from vineyard.</title>
        <authorList>
            <person name="Lin S.-Y."/>
            <person name="Tsai C.-F."/>
            <person name="Young C.-C."/>
        </authorList>
    </citation>
    <scope>NUCLEOTIDE SEQUENCE [LARGE SCALE GENOMIC DNA]</scope>
    <source>
        <strain evidence="1 2">CC-CFT640</strain>
    </source>
</reference>